<keyword evidence="7" id="KW-0131">Cell cycle</keyword>
<proteinExistence type="predicted"/>
<evidence type="ECO:0000256" key="5">
    <source>
        <dbReference type="ARBA" id="ARBA00022989"/>
    </source>
</evidence>
<dbReference type="Gene3D" id="3.10.20.310">
    <property type="entry name" value="membrane protein fhac"/>
    <property type="match status" value="1"/>
</dbReference>
<name>A0A1G7RS76_9FIRM</name>
<dbReference type="InterPro" id="IPR034746">
    <property type="entry name" value="POTRA"/>
</dbReference>
<dbReference type="Proteomes" id="UP000198656">
    <property type="component" value="Unassembled WGS sequence"/>
</dbReference>
<dbReference type="OrthoDB" id="2082590at2"/>
<evidence type="ECO:0000256" key="1">
    <source>
        <dbReference type="ARBA" id="ARBA00004370"/>
    </source>
</evidence>
<dbReference type="Pfam" id="PF03799">
    <property type="entry name" value="FtsQ_DivIB_C"/>
    <property type="match status" value="1"/>
</dbReference>
<dbReference type="PANTHER" id="PTHR37820:SF1">
    <property type="entry name" value="CELL DIVISION PROTEIN FTSQ"/>
    <property type="match status" value="1"/>
</dbReference>
<dbReference type="GO" id="GO:0051301">
    <property type="term" value="P:cell division"/>
    <property type="evidence" value="ECO:0007669"/>
    <property type="project" value="UniProtKB-KW"/>
</dbReference>
<keyword evidence="2" id="KW-1003">Cell membrane</keyword>
<organism evidence="9 10">
    <name type="scientific">Desulfosporosinus hippei DSM 8344</name>
    <dbReference type="NCBI Taxonomy" id="1121419"/>
    <lineage>
        <taxon>Bacteria</taxon>
        <taxon>Bacillati</taxon>
        <taxon>Bacillota</taxon>
        <taxon>Clostridia</taxon>
        <taxon>Eubacteriales</taxon>
        <taxon>Desulfitobacteriaceae</taxon>
        <taxon>Desulfosporosinus</taxon>
    </lineage>
</organism>
<reference evidence="10" key="1">
    <citation type="submission" date="2016-10" db="EMBL/GenBank/DDBJ databases">
        <authorList>
            <person name="Varghese N."/>
            <person name="Submissions S."/>
        </authorList>
    </citation>
    <scope>NUCLEOTIDE SEQUENCE [LARGE SCALE GENOMIC DNA]</scope>
    <source>
        <strain evidence="10">DSM 8344</strain>
    </source>
</reference>
<sequence length="241" mass="26753">MEPKKMNTSFLYIAVLTILLSLGLALFLRSNAFAIQHVSVQGLSLISESEILKLTDGIQGQNLLLFDRKALQYKISLHPLIKDVHFQRNLPQTLVVQVTERTPVALVVVPKGVLEVDSEGTFLRRLESWPKNDYPVISGIELPDTVGPGQNLENSLLEAGLNLLKQAPPELVTQIGELHVNAIEQITLFLTSGVEVRLGQANEWKDKLMALYQLLSDDGYTSIQQGVRYIDFTAAKPVIGR</sequence>
<dbReference type="InterPro" id="IPR013685">
    <property type="entry name" value="POTRA_FtsQ_type"/>
</dbReference>
<keyword evidence="10" id="KW-1185">Reference proteome</keyword>
<feature type="domain" description="POTRA" evidence="8">
    <location>
        <begin position="33"/>
        <end position="101"/>
    </location>
</feature>
<dbReference type="Pfam" id="PF08478">
    <property type="entry name" value="POTRA_1"/>
    <property type="match status" value="1"/>
</dbReference>
<dbReference type="PANTHER" id="PTHR37820">
    <property type="entry name" value="CELL DIVISION PROTEIN DIVIB"/>
    <property type="match status" value="1"/>
</dbReference>
<accession>A0A1G7RS76</accession>
<keyword evidence="6" id="KW-0472">Membrane</keyword>
<evidence type="ECO:0000256" key="6">
    <source>
        <dbReference type="ARBA" id="ARBA00023136"/>
    </source>
</evidence>
<dbReference type="GO" id="GO:0005886">
    <property type="term" value="C:plasma membrane"/>
    <property type="evidence" value="ECO:0007669"/>
    <property type="project" value="TreeGrafter"/>
</dbReference>
<gene>
    <name evidence="9" type="ORF">SAMN05443529_101180</name>
</gene>
<evidence type="ECO:0000313" key="9">
    <source>
        <dbReference type="EMBL" id="SDG13678.1"/>
    </source>
</evidence>
<evidence type="ECO:0000256" key="2">
    <source>
        <dbReference type="ARBA" id="ARBA00022475"/>
    </source>
</evidence>
<protein>
    <submittedName>
        <fullName evidence="9">Cell division protein FtsQ</fullName>
    </submittedName>
</protein>
<dbReference type="PROSITE" id="PS51779">
    <property type="entry name" value="POTRA"/>
    <property type="match status" value="1"/>
</dbReference>
<keyword evidence="5" id="KW-1133">Transmembrane helix</keyword>
<keyword evidence="4" id="KW-0812">Transmembrane</keyword>
<evidence type="ECO:0000256" key="4">
    <source>
        <dbReference type="ARBA" id="ARBA00022692"/>
    </source>
</evidence>
<dbReference type="RefSeq" id="WP_092328707.1">
    <property type="nucleotide sequence ID" value="NZ_FNCP01000001.1"/>
</dbReference>
<dbReference type="AlphaFoldDB" id="A0A1G7RS76"/>
<evidence type="ECO:0000259" key="8">
    <source>
        <dbReference type="PROSITE" id="PS51779"/>
    </source>
</evidence>
<evidence type="ECO:0000256" key="3">
    <source>
        <dbReference type="ARBA" id="ARBA00022618"/>
    </source>
</evidence>
<dbReference type="EMBL" id="FNCP01000001">
    <property type="protein sequence ID" value="SDG13678.1"/>
    <property type="molecule type" value="Genomic_DNA"/>
</dbReference>
<dbReference type="InterPro" id="IPR050487">
    <property type="entry name" value="FtsQ_DivIB"/>
</dbReference>
<keyword evidence="3 9" id="KW-0132">Cell division</keyword>
<evidence type="ECO:0000256" key="7">
    <source>
        <dbReference type="ARBA" id="ARBA00023306"/>
    </source>
</evidence>
<dbReference type="STRING" id="1121419.SAMN05443529_101180"/>
<evidence type="ECO:0000313" key="10">
    <source>
        <dbReference type="Proteomes" id="UP000198656"/>
    </source>
</evidence>
<dbReference type="InterPro" id="IPR005548">
    <property type="entry name" value="Cell_div_FtsQ/DivIB_C"/>
</dbReference>
<comment type="subcellular location">
    <subcellularLocation>
        <location evidence="1">Membrane</location>
    </subcellularLocation>
</comment>